<keyword evidence="3 7" id="KW-0547">Nucleotide-binding</keyword>
<proteinExistence type="inferred from homology"/>
<feature type="short sequence motif" description="'KMSKS' region" evidence="7">
    <location>
        <begin position="281"/>
        <end position="285"/>
    </location>
</feature>
<evidence type="ECO:0000313" key="10">
    <source>
        <dbReference type="EMBL" id="SHI09390.1"/>
    </source>
</evidence>
<accession>A0A1M5YBC7</accession>
<dbReference type="InterPro" id="IPR014729">
    <property type="entry name" value="Rossmann-like_a/b/a_fold"/>
</dbReference>
<evidence type="ECO:0000256" key="3">
    <source>
        <dbReference type="ARBA" id="ARBA00022741"/>
    </source>
</evidence>
<dbReference type="InterPro" id="IPR022380">
    <property type="entry name" value="Glu-Q_tRNA(Asp)_Synthase"/>
</dbReference>
<reference evidence="10 11" key="1">
    <citation type="submission" date="2016-11" db="EMBL/GenBank/DDBJ databases">
        <authorList>
            <person name="Jaros S."/>
            <person name="Januszkiewicz K."/>
            <person name="Wedrychowicz H."/>
        </authorList>
    </citation>
    <scope>NUCLEOTIDE SEQUENCE [LARGE SCALE GENOMIC DNA]</scope>
    <source>
        <strain evidence="10 11">CECT 7868</strain>
    </source>
</reference>
<keyword evidence="11" id="KW-1185">Reference proteome</keyword>
<dbReference type="FunFam" id="3.40.50.620:FF:000093">
    <property type="entry name" value="Glutamyl-Q tRNA(Asp) synthetase"/>
    <property type="match status" value="1"/>
</dbReference>
<comment type="function">
    <text evidence="7">Catalyzes the tRNA-independent activation of glutamate in presence of ATP and the subsequent transfer of glutamate onto a tRNA(Asp). Glutamate is transferred on the 2-amino-5-(4,5-dihydroxy-2-cyclopenten-1-yl) moiety of the queuosine in the wobble position of the QUC anticodon.</text>
</comment>
<gene>
    <name evidence="7 10" type="primary">gluQ</name>
    <name evidence="10" type="ORF">VA7868_01603</name>
</gene>
<keyword evidence="6 7" id="KW-0030">Aminoacyl-tRNA synthetase</keyword>
<dbReference type="Proteomes" id="UP000184608">
    <property type="component" value="Unassembled WGS sequence"/>
</dbReference>
<feature type="binding site" evidence="7">
    <location>
        <position position="153"/>
    </location>
    <ligand>
        <name>Zn(2+)</name>
        <dbReference type="ChEBI" id="CHEBI:29105"/>
    </ligand>
</feature>
<keyword evidence="1 7" id="KW-0436">Ligase</keyword>
<feature type="binding site" evidence="7">
    <location>
        <position position="225"/>
    </location>
    <ligand>
        <name>L-glutamate</name>
        <dbReference type="ChEBI" id="CHEBI:29985"/>
    </ligand>
</feature>
<dbReference type="AlphaFoldDB" id="A0A1M5YBC7"/>
<dbReference type="GO" id="GO:0006424">
    <property type="term" value="P:glutamyl-tRNA aminoacylation"/>
    <property type="evidence" value="ECO:0007669"/>
    <property type="project" value="InterPro"/>
</dbReference>
<feature type="binding site" evidence="7">
    <location>
        <begin position="61"/>
        <end position="65"/>
    </location>
    <ligand>
        <name>L-glutamate</name>
        <dbReference type="ChEBI" id="CHEBI:29985"/>
    </ligand>
</feature>
<evidence type="ECO:0000256" key="5">
    <source>
        <dbReference type="ARBA" id="ARBA00022840"/>
    </source>
</evidence>
<feature type="binding site" evidence="7">
    <location>
        <position position="171"/>
    </location>
    <ligand>
        <name>Zn(2+)</name>
        <dbReference type="ChEBI" id="CHEBI:29105"/>
    </ligand>
</feature>
<dbReference type="PANTHER" id="PTHR43311">
    <property type="entry name" value="GLUTAMATE--TRNA LIGASE"/>
    <property type="match status" value="1"/>
</dbReference>
<dbReference type="GO" id="GO:0005829">
    <property type="term" value="C:cytosol"/>
    <property type="evidence" value="ECO:0007669"/>
    <property type="project" value="TreeGrafter"/>
</dbReference>
<dbReference type="InterPro" id="IPR000924">
    <property type="entry name" value="Glu/Gln-tRNA-synth"/>
</dbReference>
<feature type="binding site" evidence="7">
    <location>
        <position position="243"/>
    </location>
    <ligand>
        <name>L-glutamate</name>
        <dbReference type="ChEBI" id="CHEBI:29985"/>
    </ligand>
</feature>
<dbReference type="GO" id="GO:0008270">
    <property type="term" value="F:zinc ion binding"/>
    <property type="evidence" value="ECO:0007669"/>
    <property type="project" value="UniProtKB-UniRule"/>
</dbReference>
<dbReference type="GO" id="GO:0005524">
    <property type="term" value="F:ATP binding"/>
    <property type="evidence" value="ECO:0007669"/>
    <property type="project" value="UniProtKB-KW"/>
</dbReference>
<sequence>MGSLLYVVGIDDDGFLFSYIAVSQDQTNFTKTSLLIRFQSGFPIHSSGDAMHSDRKKYIGRFAPSPSGPLHFGSLVAALGSYFQARAQQGEWLVRIEDLDPPREMPGAAALILKALENYGLYWDREIYYQSQRHEIYQAQIAEWISSGQAYYCRCTRQQVKASGGYYQGTCRGKNLSPGPGLAVRLCMTHPVYAFDDEKHGAIAISEPLAREDFIIQRRDGLFAYNLAVVIDDMEQNVTQVVRGADLIEPTGRQISLYHILGHAPVSYLHLPLAVDSPGHKLSKQNHAQAIDIQNPVPTLVRAMKFLGFQLPQEIEAAKLSEIIDWGCRNWHIQQLPDKFEIIL</sequence>
<dbReference type="STRING" id="1216006.VA7868_01603"/>
<dbReference type="NCBIfam" id="TIGR03838">
    <property type="entry name" value="queuosine_YadB"/>
    <property type="match status" value="1"/>
</dbReference>
<feature type="binding site" evidence="7">
    <location>
        <position position="155"/>
    </location>
    <ligand>
        <name>Zn(2+)</name>
        <dbReference type="ChEBI" id="CHEBI:29105"/>
    </ligand>
</feature>
<dbReference type="EC" id="6.1.1.-" evidence="7"/>
<keyword evidence="5 7" id="KW-0067">ATP-binding</keyword>
<comment type="similarity">
    <text evidence="7">Belongs to the class-I aminoacyl-tRNA synthetase family. GluQ subfamily.</text>
</comment>
<name>A0A1M5YBC7_9VIBR</name>
<dbReference type="GO" id="GO:0004818">
    <property type="term" value="F:glutamate-tRNA ligase activity"/>
    <property type="evidence" value="ECO:0007669"/>
    <property type="project" value="TreeGrafter"/>
</dbReference>
<feature type="domain" description="Glutamyl/glutaminyl-tRNA synthetase class Ib catalytic" evidence="9">
    <location>
        <begin position="61"/>
        <end position="294"/>
    </location>
</feature>
<dbReference type="SUPFAM" id="SSF52374">
    <property type="entry name" value="Nucleotidylyl transferase"/>
    <property type="match status" value="1"/>
</dbReference>
<dbReference type="Pfam" id="PF00749">
    <property type="entry name" value="tRNA-synt_1c"/>
    <property type="match status" value="1"/>
</dbReference>
<dbReference type="Gene3D" id="3.40.50.620">
    <property type="entry name" value="HUPs"/>
    <property type="match status" value="1"/>
</dbReference>
<dbReference type="GO" id="GO:0006400">
    <property type="term" value="P:tRNA modification"/>
    <property type="evidence" value="ECO:0007669"/>
    <property type="project" value="InterPro"/>
</dbReference>
<evidence type="ECO:0000256" key="4">
    <source>
        <dbReference type="ARBA" id="ARBA00022833"/>
    </source>
</evidence>
<keyword evidence="4 7" id="KW-0862">Zinc</keyword>
<dbReference type="PRINTS" id="PR00987">
    <property type="entry name" value="TRNASYNTHGLU"/>
</dbReference>
<evidence type="ECO:0000313" key="11">
    <source>
        <dbReference type="Proteomes" id="UP000184608"/>
    </source>
</evidence>
<dbReference type="PANTHER" id="PTHR43311:SF1">
    <property type="entry name" value="GLUTAMYL-Q TRNA(ASP) SYNTHETASE"/>
    <property type="match status" value="1"/>
</dbReference>
<evidence type="ECO:0000256" key="7">
    <source>
        <dbReference type="HAMAP-Rule" id="MF_01428"/>
    </source>
</evidence>
<feature type="binding site" evidence="7">
    <location>
        <position position="284"/>
    </location>
    <ligand>
        <name>ATP</name>
        <dbReference type="ChEBI" id="CHEBI:30616"/>
    </ligand>
</feature>
<feature type="binding site" evidence="7">
    <location>
        <position position="167"/>
    </location>
    <ligand>
        <name>Zn(2+)</name>
        <dbReference type="ChEBI" id="CHEBI:29105"/>
    </ligand>
</feature>
<keyword evidence="2 7" id="KW-0479">Metal-binding</keyword>
<evidence type="ECO:0000256" key="8">
    <source>
        <dbReference type="RuleBase" id="RU363037"/>
    </source>
</evidence>
<protein>
    <recommendedName>
        <fullName evidence="7">Glutamyl-Q tRNA(Asp) synthetase</fullName>
        <shortName evidence="7">Glu-Q-RSs</shortName>
        <ecNumber evidence="7">6.1.1.-</ecNumber>
    </recommendedName>
</protein>
<evidence type="ECO:0000256" key="2">
    <source>
        <dbReference type="ARBA" id="ARBA00022723"/>
    </source>
</evidence>
<evidence type="ECO:0000256" key="1">
    <source>
        <dbReference type="ARBA" id="ARBA00022598"/>
    </source>
</evidence>
<keyword evidence="8" id="KW-0648">Protein biosynthesis</keyword>
<evidence type="ECO:0000256" key="6">
    <source>
        <dbReference type="ARBA" id="ARBA00023146"/>
    </source>
</evidence>
<organism evidence="10 11">
    <name type="scientific">Vibrio aerogenes CECT 7868</name>
    <dbReference type="NCBI Taxonomy" id="1216006"/>
    <lineage>
        <taxon>Bacteria</taxon>
        <taxon>Pseudomonadati</taxon>
        <taxon>Pseudomonadota</taxon>
        <taxon>Gammaproteobacteria</taxon>
        <taxon>Vibrionales</taxon>
        <taxon>Vibrionaceae</taxon>
        <taxon>Vibrio</taxon>
    </lineage>
</organism>
<feature type="short sequence motif" description="'HIGH' region" evidence="7">
    <location>
        <begin position="64"/>
        <end position="74"/>
    </location>
</feature>
<dbReference type="NCBIfam" id="NF004314">
    <property type="entry name" value="PRK05710.1-3"/>
    <property type="match status" value="1"/>
</dbReference>
<dbReference type="InterPro" id="IPR020058">
    <property type="entry name" value="Glu/Gln-tRNA-synth_Ib_cat-dom"/>
</dbReference>
<evidence type="ECO:0000259" key="9">
    <source>
        <dbReference type="Pfam" id="PF00749"/>
    </source>
</evidence>
<comment type="cofactor">
    <cofactor evidence="7">
        <name>Zn(2+)</name>
        <dbReference type="ChEBI" id="CHEBI:29105"/>
    </cofactor>
    <text evidence="7">Binds 1 zinc ion per subunit.</text>
</comment>
<dbReference type="InterPro" id="IPR049940">
    <property type="entry name" value="GluQ/Sye"/>
</dbReference>
<feature type="binding site" evidence="7">
    <location>
        <position position="97"/>
    </location>
    <ligand>
        <name>L-glutamate</name>
        <dbReference type="ChEBI" id="CHEBI:29985"/>
    </ligand>
</feature>
<dbReference type="EMBL" id="FQXZ01000015">
    <property type="protein sequence ID" value="SHI09390.1"/>
    <property type="molecule type" value="Genomic_DNA"/>
</dbReference>
<dbReference type="HAMAP" id="MF_01428">
    <property type="entry name" value="Glu_Q_tRNA_synth"/>
    <property type="match status" value="1"/>
</dbReference>